<reference evidence="4" key="1">
    <citation type="submission" date="2014-01" db="EMBL/GenBank/DDBJ databases">
        <title>The Genome Sequence of Anopheles farauti FAR1 (V2).</title>
        <authorList>
            <consortium name="The Broad Institute Genomics Platform"/>
            <person name="Neafsey D.E."/>
            <person name="Besansky N."/>
            <person name="Howell P."/>
            <person name="Walton C."/>
            <person name="Young S.K."/>
            <person name="Zeng Q."/>
            <person name="Gargeya S."/>
            <person name="Fitzgerald M."/>
            <person name="Haas B."/>
            <person name="Abouelleil A."/>
            <person name="Allen A.W."/>
            <person name="Alvarado L."/>
            <person name="Arachchi H.M."/>
            <person name="Berlin A.M."/>
            <person name="Chapman S.B."/>
            <person name="Gainer-Dewar J."/>
            <person name="Goldberg J."/>
            <person name="Griggs A."/>
            <person name="Gujja S."/>
            <person name="Hansen M."/>
            <person name="Howarth C."/>
            <person name="Imamovic A."/>
            <person name="Ireland A."/>
            <person name="Larimer J."/>
            <person name="McCowan C."/>
            <person name="Murphy C."/>
            <person name="Pearson M."/>
            <person name="Poon T.W."/>
            <person name="Priest M."/>
            <person name="Roberts A."/>
            <person name="Saif S."/>
            <person name="Shea T."/>
            <person name="Sisk P."/>
            <person name="Sykes S."/>
            <person name="Wortman J."/>
            <person name="Nusbaum C."/>
            <person name="Birren B."/>
        </authorList>
    </citation>
    <scope>NUCLEOTIDE SEQUENCE [LARGE SCALE GENOMIC DNA]</scope>
    <source>
        <strain evidence="4">FAR1</strain>
    </source>
</reference>
<dbReference type="EnsemblMetazoa" id="AFAF020233-RA">
    <property type="protein sequence ID" value="AFAF020233-PA"/>
    <property type="gene ID" value="AFAF020233"/>
</dbReference>
<dbReference type="AlphaFoldDB" id="A0A182QZY1"/>
<dbReference type="EMBL" id="AXCN02000484">
    <property type="status" value="NOT_ANNOTATED_CDS"/>
    <property type="molecule type" value="Genomic_DNA"/>
</dbReference>
<feature type="transmembrane region" description="Helical" evidence="2">
    <location>
        <begin position="117"/>
        <end position="139"/>
    </location>
</feature>
<keyword evidence="2" id="KW-0472">Membrane</keyword>
<evidence type="ECO:0000313" key="3">
    <source>
        <dbReference type="EnsemblMetazoa" id="AFAF020233-PA"/>
    </source>
</evidence>
<evidence type="ECO:0000256" key="1">
    <source>
        <dbReference type="SAM" id="MobiDB-lite"/>
    </source>
</evidence>
<reference evidence="3" key="2">
    <citation type="submission" date="2020-05" db="UniProtKB">
        <authorList>
            <consortium name="EnsemblMetazoa"/>
        </authorList>
    </citation>
    <scope>IDENTIFICATION</scope>
    <source>
        <strain evidence="3">FAR1</strain>
    </source>
</reference>
<keyword evidence="2" id="KW-1133">Transmembrane helix</keyword>
<name>A0A182QZY1_9DIPT</name>
<feature type="region of interest" description="Disordered" evidence="1">
    <location>
        <begin position="213"/>
        <end position="241"/>
    </location>
</feature>
<keyword evidence="2" id="KW-0812">Transmembrane</keyword>
<accession>A0A182QZY1</accession>
<proteinExistence type="predicted"/>
<protein>
    <submittedName>
        <fullName evidence="3">Uncharacterized protein</fullName>
    </submittedName>
</protein>
<evidence type="ECO:0000313" key="4">
    <source>
        <dbReference type="Proteomes" id="UP000075886"/>
    </source>
</evidence>
<keyword evidence="4" id="KW-1185">Reference proteome</keyword>
<sequence length="259" mass="28787">MDTGRLLLTDFQFSSAFSSAHVASLSDSGVSRLTGKMQINYGITSEWMQLGVTDRRSTVFERTWFERCRRPVVLHGQDDDIAGVPQDVHRVVMWTGRDVFTVYLEKWKRTARTFDSIGGWVAFVGVGVGVVVSCFWIVIISIDRCSRASSGLLLPSLIITIPYGTQQIQSYISMLQPESKSDKDSQSISLSRSESVAGGLGLLLNICYNPRTKRSRRSTGWNGSEREEEKGNGIAFPRPKSSIDRPVGLICSTPLQLNQ</sequence>
<dbReference type="Proteomes" id="UP000075886">
    <property type="component" value="Unassembled WGS sequence"/>
</dbReference>
<dbReference type="VEuPathDB" id="VectorBase:AFAF020233"/>
<evidence type="ECO:0000256" key="2">
    <source>
        <dbReference type="SAM" id="Phobius"/>
    </source>
</evidence>
<organism evidence="3 4">
    <name type="scientific">Anopheles farauti</name>
    <dbReference type="NCBI Taxonomy" id="69004"/>
    <lineage>
        <taxon>Eukaryota</taxon>
        <taxon>Metazoa</taxon>
        <taxon>Ecdysozoa</taxon>
        <taxon>Arthropoda</taxon>
        <taxon>Hexapoda</taxon>
        <taxon>Insecta</taxon>
        <taxon>Pterygota</taxon>
        <taxon>Neoptera</taxon>
        <taxon>Endopterygota</taxon>
        <taxon>Diptera</taxon>
        <taxon>Nematocera</taxon>
        <taxon>Culicoidea</taxon>
        <taxon>Culicidae</taxon>
        <taxon>Anophelinae</taxon>
        <taxon>Anopheles</taxon>
    </lineage>
</organism>